<proteinExistence type="predicted"/>
<comment type="caution">
    <text evidence="1">The sequence shown here is derived from an EMBL/GenBank/DDBJ whole genome shotgun (WGS) entry which is preliminary data.</text>
</comment>
<organism evidence="1 2">
    <name type="scientific">Salmonirosea aquatica</name>
    <dbReference type="NCBI Taxonomy" id="2654236"/>
    <lineage>
        <taxon>Bacteria</taxon>
        <taxon>Pseudomonadati</taxon>
        <taxon>Bacteroidota</taxon>
        <taxon>Cytophagia</taxon>
        <taxon>Cytophagales</taxon>
        <taxon>Spirosomataceae</taxon>
        <taxon>Salmonirosea</taxon>
    </lineage>
</organism>
<dbReference type="AlphaFoldDB" id="A0A7C9BHL2"/>
<dbReference type="EMBL" id="WHLY01000002">
    <property type="protein sequence ID" value="MPR33957.1"/>
    <property type="molecule type" value="Genomic_DNA"/>
</dbReference>
<dbReference type="PROSITE" id="PS51257">
    <property type="entry name" value="PROKAR_LIPOPROTEIN"/>
    <property type="match status" value="1"/>
</dbReference>
<evidence type="ECO:0000313" key="2">
    <source>
        <dbReference type="Proteomes" id="UP000479293"/>
    </source>
</evidence>
<accession>A0A7C9BHL2</accession>
<sequence>MKFRKIAALIAGVALLSSCEYQKFNHAEQKDVRAGSEWVYGVSPDSAARQLANKYAEQPEVEKRVNAIREKLFGSGSIAQGN</sequence>
<evidence type="ECO:0000313" key="1">
    <source>
        <dbReference type="EMBL" id="MPR33957.1"/>
    </source>
</evidence>
<gene>
    <name evidence="1" type="ORF">GBK04_11395</name>
</gene>
<name>A0A7C9BHL2_9BACT</name>
<dbReference type="Proteomes" id="UP000479293">
    <property type="component" value="Unassembled WGS sequence"/>
</dbReference>
<protein>
    <submittedName>
        <fullName evidence="1">Uncharacterized protein</fullName>
    </submittedName>
</protein>
<keyword evidence="2" id="KW-1185">Reference proteome</keyword>
<dbReference type="RefSeq" id="WP_152759758.1">
    <property type="nucleotide sequence ID" value="NZ_WHLY01000002.1"/>
</dbReference>
<reference evidence="1 2" key="1">
    <citation type="submission" date="2019-10" db="EMBL/GenBank/DDBJ databases">
        <title>Draft Genome Sequence of Cytophagaceae sp. SJW1-29.</title>
        <authorList>
            <person name="Choi A."/>
        </authorList>
    </citation>
    <scope>NUCLEOTIDE SEQUENCE [LARGE SCALE GENOMIC DNA]</scope>
    <source>
        <strain evidence="1 2">SJW1-29</strain>
    </source>
</reference>